<feature type="signal peptide" evidence="2">
    <location>
        <begin position="1"/>
        <end position="18"/>
    </location>
</feature>
<dbReference type="PANTHER" id="PTHR22946:SF9">
    <property type="entry name" value="POLYKETIDE TRANSFERASE AF380"/>
    <property type="match status" value="1"/>
</dbReference>
<dbReference type="PANTHER" id="PTHR22946">
    <property type="entry name" value="DIENELACTONE HYDROLASE DOMAIN-CONTAINING PROTEIN-RELATED"/>
    <property type="match status" value="1"/>
</dbReference>
<dbReference type="InterPro" id="IPR029058">
    <property type="entry name" value="AB_hydrolase_fold"/>
</dbReference>
<dbReference type="InterPro" id="IPR050261">
    <property type="entry name" value="FrsA_esterase"/>
</dbReference>
<evidence type="ECO:0000259" key="3">
    <source>
        <dbReference type="Pfam" id="PF12146"/>
    </source>
</evidence>
<feature type="chain" id="PRO_5037040006" evidence="2">
    <location>
        <begin position="19"/>
        <end position="324"/>
    </location>
</feature>
<evidence type="ECO:0000256" key="1">
    <source>
        <dbReference type="ARBA" id="ARBA00022801"/>
    </source>
</evidence>
<keyword evidence="5" id="KW-1185">Reference proteome</keyword>
<comment type="caution">
    <text evidence="4">The sequence shown here is derived from an EMBL/GenBank/DDBJ whole genome shotgun (WGS) entry which is preliminary data.</text>
</comment>
<dbReference type="SUPFAM" id="SSF53474">
    <property type="entry name" value="alpha/beta-Hydrolases"/>
    <property type="match status" value="1"/>
</dbReference>
<dbReference type="InterPro" id="IPR022742">
    <property type="entry name" value="Hydrolase_4"/>
</dbReference>
<dbReference type="InterPro" id="IPR016986">
    <property type="entry name" value="UCP031982_abhydr"/>
</dbReference>
<proteinExistence type="predicted"/>
<dbReference type="PIRSF" id="PIRSF031982">
    <property type="entry name" value="UCP031982_abhydr"/>
    <property type="match status" value="1"/>
</dbReference>
<evidence type="ECO:0000313" key="5">
    <source>
        <dbReference type="Proteomes" id="UP000721844"/>
    </source>
</evidence>
<dbReference type="EMBL" id="JAESVA010000001">
    <property type="protein sequence ID" value="MCB8879196.1"/>
    <property type="molecule type" value="Genomic_DNA"/>
</dbReference>
<dbReference type="Gene3D" id="3.40.50.1820">
    <property type="entry name" value="alpha/beta hydrolase"/>
    <property type="match status" value="1"/>
</dbReference>
<sequence>MRWLFLTLCALLPLTAHAAGVRFITVPADADGPPMTGAVWTPCAAPVGTIKAGPINFPGNKDCPILGQHMPLVVISHGVGGWSFGHHDLAETLADAGFVVAAIDHPVDGGRAGDRSAADQLQVWSRRPEDIRRLIDFMLAAWPDHARIDPARIGFFGFSRGGFTGLVLIGGNPDFDRLTAICAGYPHLKMCAQLRQGERLPEPLPHDPRIRAAVLADPVLSRIFAPAGLKAIAVPLQLWQSEYGGDGVVPGEVAQMAQGLPAPADLHVVKGAGHFDFLAPCGPDLARLAAPICTDKTGFDRVAFHAEMNRAILAFFQTTLVPQH</sequence>
<evidence type="ECO:0000256" key="2">
    <source>
        <dbReference type="SAM" id="SignalP"/>
    </source>
</evidence>
<gene>
    <name evidence="4" type="ORF">ACELLULO517_03035</name>
</gene>
<dbReference type="Proteomes" id="UP000721844">
    <property type="component" value="Unassembled WGS sequence"/>
</dbReference>
<organism evidence="4 5">
    <name type="scientific">Acidisoma cellulosilyticum</name>
    <dbReference type="NCBI Taxonomy" id="2802395"/>
    <lineage>
        <taxon>Bacteria</taxon>
        <taxon>Pseudomonadati</taxon>
        <taxon>Pseudomonadota</taxon>
        <taxon>Alphaproteobacteria</taxon>
        <taxon>Acetobacterales</taxon>
        <taxon>Acidocellaceae</taxon>
        <taxon>Acidisoma</taxon>
    </lineage>
</organism>
<evidence type="ECO:0000313" key="4">
    <source>
        <dbReference type="EMBL" id="MCB8879196.1"/>
    </source>
</evidence>
<accession>A0A964E297</accession>
<name>A0A964E297_9PROT</name>
<dbReference type="GO" id="GO:0052689">
    <property type="term" value="F:carboxylic ester hydrolase activity"/>
    <property type="evidence" value="ECO:0007669"/>
    <property type="project" value="UniProtKB-ARBA"/>
</dbReference>
<feature type="domain" description="Serine aminopeptidase S33" evidence="3">
    <location>
        <begin position="71"/>
        <end position="180"/>
    </location>
</feature>
<protein>
    <submittedName>
        <fullName evidence="4">Alpha/beta hydrolase</fullName>
    </submittedName>
</protein>
<keyword evidence="2" id="KW-0732">Signal</keyword>
<dbReference type="Pfam" id="PF12146">
    <property type="entry name" value="Hydrolase_4"/>
    <property type="match status" value="1"/>
</dbReference>
<dbReference type="AlphaFoldDB" id="A0A964E297"/>
<keyword evidence="1 4" id="KW-0378">Hydrolase</keyword>
<dbReference type="RefSeq" id="WP_227305757.1">
    <property type="nucleotide sequence ID" value="NZ_JAESVA010000001.1"/>
</dbReference>
<reference evidence="4 5" key="1">
    <citation type="journal article" date="2021" name="Microorganisms">
        <title>Acidisoma silvae sp. nov. and Acidisomacellulosilytica sp. nov., Two Acidophilic Bacteria Isolated from Decaying Wood, Hydrolyzing Cellulose and Producing Poly-3-hydroxybutyrate.</title>
        <authorList>
            <person name="Mieszkin S."/>
            <person name="Pouder E."/>
            <person name="Uroz S."/>
            <person name="Simon-Colin C."/>
            <person name="Alain K."/>
        </authorList>
    </citation>
    <scope>NUCLEOTIDE SEQUENCE [LARGE SCALE GENOMIC DNA]</scope>
    <source>
        <strain evidence="4 5">HW T5.17</strain>
    </source>
</reference>